<dbReference type="AlphaFoldDB" id="A0A3N1D5S3"/>
<evidence type="ECO:0000259" key="3">
    <source>
        <dbReference type="PROSITE" id="PS51178"/>
    </source>
</evidence>
<dbReference type="Proteomes" id="UP000272400">
    <property type="component" value="Unassembled WGS sequence"/>
</dbReference>
<dbReference type="CDD" id="cd06577">
    <property type="entry name" value="PASTA_pknB"/>
    <property type="match status" value="1"/>
</dbReference>
<feature type="region of interest" description="Disordered" evidence="1">
    <location>
        <begin position="1"/>
        <end position="21"/>
    </location>
</feature>
<keyword evidence="5" id="KW-1185">Reference proteome</keyword>
<dbReference type="SUPFAM" id="SSF54184">
    <property type="entry name" value="Penicillin-binding protein 2x (pbp-2x), c-terminal domain"/>
    <property type="match status" value="1"/>
</dbReference>
<organism evidence="4 5">
    <name type="scientific">Actinocorallia herbida</name>
    <dbReference type="NCBI Taxonomy" id="58109"/>
    <lineage>
        <taxon>Bacteria</taxon>
        <taxon>Bacillati</taxon>
        <taxon>Actinomycetota</taxon>
        <taxon>Actinomycetes</taxon>
        <taxon>Streptosporangiales</taxon>
        <taxon>Thermomonosporaceae</taxon>
        <taxon>Actinocorallia</taxon>
    </lineage>
</organism>
<accession>A0A3N1D5S3</accession>
<reference evidence="4 5" key="1">
    <citation type="submission" date="2018-11" db="EMBL/GenBank/DDBJ databases">
        <title>Sequencing the genomes of 1000 actinobacteria strains.</title>
        <authorList>
            <person name="Klenk H.-P."/>
        </authorList>
    </citation>
    <scope>NUCLEOTIDE SEQUENCE [LARGE SCALE GENOMIC DNA]</scope>
    <source>
        <strain evidence="4 5">DSM 44254</strain>
    </source>
</reference>
<dbReference type="Pfam" id="PF03793">
    <property type="entry name" value="PASTA"/>
    <property type="match status" value="2"/>
</dbReference>
<gene>
    <name evidence="4" type="ORF">EDD29_6588</name>
</gene>
<keyword evidence="2" id="KW-0812">Transmembrane</keyword>
<comment type="caution">
    <text evidence="4">The sequence shown here is derived from an EMBL/GenBank/DDBJ whole genome shotgun (WGS) entry which is preliminary data.</text>
</comment>
<feature type="domain" description="PASTA" evidence="3">
    <location>
        <begin position="133"/>
        <end position="193"/>
    </location>
</feature>
<dbReference type="EMBL" id="RJKE01000001">
    <property type="protein sequence ID" value="ROO88903.1"/>
    <property type="molecule type" value="Genomic_DNA"/>
</dbReference>
<keyword evidence="2" id="KW-1133">Transmembrane helix</keyword>
<protein>
    <submittedName>
        <fullName evidence="4">PASTA domain-containing protein</fullName>
    </submittedName>
</protein>
<feature type="compositionally biased region" description="Low complexity" evidence="1">
    <location>
        <begin position="9"/>
        <end position="21"/>
    </location>
</feature>
<proteinExistence type="predicted"/>
<dbReference type="Gene3D" id="3.30.10.20">
    <property type="match status" value="2"/>
</dbReference>
<dbReference type="InterPro" id="IPR005543">
    <property type="entry name" value="PASTA_dom"/>
</dbReference>
<evidence type="ECO:0000256" key="1">
    <source>
        <dbReference type="SAM" id="MobiDB-lite"/>
    </source>
</evidence>
<evidence type="ECO:0000313" key="4">
    <source>
        <dbReference type="EMBL" id="ROO88903.1"/>
    </source>
</evidence>
<feature type="compositionally biased region" description="Low complexity" evidence="1">
    <location>
        <begin position="182"/>
        <end position="192"/>
    </location>
</feature>
<dbReference type="SMART" id="SM00740">
    <property type="entry name" value="PASTA"/>
    <property type="match status" value="2"/>
</dbReference>
<keyword evidence="2" id="KW-0472">Membrane</keyword>
<feature type="region of interest" description="Disordered" evidence="1">
    <location>
        <begin position="161"/>
        <end position="203"/>
    </location>
</feature>
<sequence>MSAETDPVPEQQAPAEQAPAEMSKKTMVLLAGAMSVCVALILGVTLLVGVDGPGGADRPPGVGTVPKVEGLTLLKATQALAQRRLAVGGVARVPSSLPAGVIVYTAPSAGAPVGEGSPVTLYVSNGSGEEDATPSRAAVPYLLGVDAEDAARVLRKMDLRLEPAGSRGPITRQDPAPGTEVAGGSAVRVAVGEPAGPGSEPTP</sequence>
<feature type="transmembrane region" description="Helical" evidence="2">
    <location>
        <begin position="27"/>
        <end position="50"/>
    </location>
</feature>
<feature type="domain" description="PASTA" evidence="3">
    <location>
        <begin position="58"/>
        <end position="125"/>
    </location>
</feature>
<dbReference type="PROSITE" id="PS51178">
    <property type="entry name" value="PASTA"/>
    <property type="match status" value="2"/>
</dbReference>
<evidence type="ECO:0000313" key="5">
    <source>
        <dbReference type="Proteomes" id="UP000272400"/>
    </source>
</evidence>
<evidence type="ECO:0000256" key="2">
    <source>
        <dbReference type="SAM" id="Phobius"/>
    </source>
</evidence>
<dbReference type="RefSeq" id="WP_123668085.1">
    <property type="nucleotide sequence ID" value="NZ_RJKE01000001.1"/>
</dbReference>
<name>A0A3N1D5S3_9ACTN</name>